<keyword evidence="4 7" id="KW-0812">Transmembrane</keyword>
<dbReference type="Gene3D" id="1.10.3720.10">
    <property type="entry name" value="MetI-like"/>
    <property type="match status" value="1"/>
</dbReference>
<feature type="domain" description="ABC transmembrane type-1" evidence="8">
    <location>
        <begin position="94"/>
        <end position="283"/>
    </location>
</feature>
<evidence type="ECO:0000259" key="8">
    <source>
        <dbReference type="PROSITE" id="PS50928"/>
    </source>
</evidence>
<comment type="subcellular location">
    <subcellularLocation>
        <location evidence="1 7">Cell membrane</location>
        <topology evidence="1 7">Multi-pass membrane protein</topology>
    </subcellularLocation>
</comment>
<protein>
    <submittedName>
        <fullName evidence="9">ABC transporter permease</fullName>
    </submittedName>
</protein>
<dbReference type="RefSeq" id="WP_066738028.1">
    <property type="nucleotide sequence ID" value="NZ_JAJCIQ010000017.1"/>
</dbReference>
<feature type="transmembrane region" description="Helical" evidence="7">
    <location>
        <begin position="33"/>
        <end position="53"/>
    </location>
</feature>
<keyword evidence="10" id="KW-1185">Reference proteome</keyword>
<dbReference type="PANTHER" id="PTHR43386:SF1">
    <property type="entry name" value="D,D-DIPEPTIDE TRANSPORT SYSTEM PERMEASE PROTEIN DDPC-RELATED"/>
    <property type="match status" value="1"/>
</dbReference>
<reference evidence="9 10" key="1">
    <citation type="submission" date="2021-10" db="EMBL/GenBank/DDBJ databases">
        <title>Collection of gut derived symbiotic bacterial strains cultured from healthy donors.</title>
        <authorList>
            <person name="Lin H."/>
            <person name="Littmann E."/>
            <person name="Kohout C."/>
            <person name="Pamer E.G."/>
        </authorList>
    </citation>
    <scope>NUCLEOTIDE SEQUENCE [LARGE SCALE GENOMIC DNA]</scope>
    <source>
        <strain evidence="9 10">DFI.1.165</strain>
    </source>
</reference>
<name>A0ABS8DLT9_9FIRM</name>
<dbReference type="CDD" id="cd06261">
    <property type="entry name" value="TM_PBP2"/>
    <property type="match status" value="1"/>
</dbReference>
<organism evidence="9 10">
    <name type="scientific">Bariatricus massiliensis</name>
    <dbReference type="NCBI Taxonomy" id="1745713"/>
    <lineage>
        <taxon>Bacteria</taxon>
        <taxon>Bacillati</taxon>
        <taxon>Bacillota</taxon>
        <taxon>Clostridia</taxon>
        <taxon>Lachnospirales</taxon>
        <taxon>Lachnospiraceae</taxon>
        <taxon>Bariatricus</taxon>
    </lineage>
</organism>
<keyword evidence="5 7" id="KW-1133">Transmembrane helix</keyword>
<comment type="caution">
    <text evidence="9">The sequence shown here is derived from an EMBL/GenBank/DDBJ whole genome shotgun (WGS) entry which is preliminary data.</text>
</comment>
<dbReference type="InterPro" id="IPR025966">
    <property type="entry name" value="OppC_N"/>
</dbReference>
<evidence type="ECO:0000256" key="2">
    <source>
        <dbReference type="ARBA" id="ARBA00022448"/>
    </source>
</evidence>
<feature type="transmembrane region" description="Helical" evidence="7">
    <location>
        <begin position="260"/>
        <end position="283"/>
    </location>
</feature>
<dbReference type="InterPro" id="IPR000515">
    <property type="entry name" value="MetI-like"/>
</dbReference>
<evidence type="ECO:0000313" key="10">
    <source>
        <dbReference type="Proteomes" id="UP001299546"/>
    </source>
</evidence>
<comment type="similarity">
    <text evidence="7">Belongs to the binding-protein-dependent transport system permease family.</text>
</comment>
<dbReference type="Pfam" id="PF12911">
    <property type="entry name" value="OppC_N"/>
    <property type="match status" value="1"/>
</dbReference>
<evidence type="ECO:0000256" key="3">
    <source>
        <dbReference type="ARBA" id="ARBA00022475"/>
    </source>
</evidence>
<feature type="transmembrane region" description="Helical" evidence="7">
    <location>
        <begin position="215"/>
        <end position="240"/>
    </location>
</feature>
<dbReference type="SUPFAM" id="SSF161098">
    <property type="entry name" value="MetI-like"/>
    <property type="match status" value="1"/>
</dbReference>
<evidence type="ECO:0000256" key="5">
    <source>
        <dbReference type="ARBA" id="ARBA00022989"/>
    </source>
</evidence>
<gene>
    <name evidence="9" type="ORF">LIZ65_16970</name>
</gene>
<proteinExistence type="inferred from homology"/>
<evidence type="ECO:0000256" key="7">
    <source>
        <dbReference type="RuleBase" id="RU363032"/>
    </source>
</evidence>
<dbReference type="InterPro" id="IPR050366">
    <property type="entry name" value="BP-dependent_transpt_permease"/>
</dbReference>
<dbReference type="Proteomes" id="UP001299546">
    <property type="component" value="Unassembled WGS sequence"/>
</dbReference>
<feature type="transmembrane region" description="Helical" evidence="7">
    <location>
        <begin position="134"/>
        <end position="154"/>
    </location>
</feature>
<accession>A0ABS8DLT9</accession>
<dbReference type="PANTHER" id="PTHR43386">
    <property type="entry name" value="OLIGOPEPTIDE TRANSPORT SYSTEM PERMEASE PROTEIN APPC"/>
    <property type="match status" value="1"/>
</dbReference>
<dbReference type="EMBL" id="JAJCIS010000017">
    <property type="protein sequence ID" value="MCB7388982.1"/>
    <property type="molecule type" value="Genomic_DNA"/>
</dbReference>
<keyword evidence="2 7" id="KW-0813">Transport</keyword>
<evidence type="ECO:0000256" key="4">
    <source>
        <dbReference type="ARBA" id="ARBA00022692"/>
    </source>
</evidence>
<evidence type="ECO:0000313" key="9">
    <source>
        <dbReference type="EMBL" id="MCB7388982.1"/>
    </source>
</evidence>
<feature type="transmembrane region" description="Helical" evidence="7">
    <location>
        <begin position="96"/>
        <end position="122"/>
    </location>
</feature>
<dbReference type="Pfam" id="PF00528">
    <property type="entry name" value="BPD_transp_1"/>
    <property type="match status" value="1"/>
</dbReference>
<keyword evidence="3" id="KW-1003">Cell membrane</keyword>
<dbReference type="InterPro" id="IPR035906">
    <property type="entry name" value="MetI-like_sf"/>
</dbReference>
<sequence>MFNLFRNKKLVKNTNPSQGQLIWERFCKNKMSMFALIMLSIIIFVAIFADVIVDFESKAIAQNVMARMEMPSAAHWFGTDNLGRDLFARVVHGARYSMIFGIVCTALALFGGCVFGATAAYFGGKIDSVICRIMDTFMCIPFMLLALSLVSAFGSGLRSMTIAMVIASVPSFTRMIRSIVLTVVRQDYIEAARSCGTSHVSIIFRHVLPNAMGPIIVNATMNVAGLILSAAGLSFIGMGIQPPNPEWGYMLSEAMPYMRLAPHLVVFPGLAIIITALCFNLLGDGLADAFDPKRRG</sequence>
<dbReference type="PROSITE" id="PS50928">
    <property type="entry name" value="ABC_TM1"/>
    <property type="match status" value="1"/>
</dbReference>
<evidence type="ECO:0000256" key="1">
    <source>
        <dbReference type="ARBA" id="ARBA00004651"/>
    </source>
</evidence>
<evidence type="ECO:0000256" key="6">
    <source>
        <dbReference type="ARBA" id="ARBA00023136"/>
    </source>
</evidence>
<keyword evidence="6 7" id="KW-0472">Membrane</keyword>